<dbReference type="GO" id="GO:0046872">
    <property type="term" value="F:metal ion binding"/>
    <property type="evidence" value="ECO:0007669"/>
    <property type="project" value="UniProtKB-KW"/>
</dbReference>
<feature type="domain" description="Fe2OG dioxygenase" evidence="5">
    <location>
        <begin position="208"/>
        <end position="308"/>
    </location>
</feature>
<keyword evidence="4" id="KW-0560">Oxidoreductase</keyword>
<keyword evidence="3 4" id="KW-0408">Iron</keyword>
<gene>
    <name evidence="6" type="primary">F3H1</name>
</gene>
<evidence type="ECO:0000256" key="2">
    <source>
        <dbReference type="ARBA" id="ARBA00022723"/>
    </source>
</evidence>
<evidence type="ECO:0000256" key="1">
    <source>
        <dbReference type="ARBA" id="ARBA00008056"/>
    </source>
</evidence>
<name>W0SDE6_9CARY</name>
<dbReference type="Gene3D" id="2.60.120.330">
    <property type="entry name" value="B-lactam Antibiotic, Isopenicillin N Synthase, Chain"/>
    <property type="match status" value="1"/>
</dbReference>
<dbReference type="PANTHER" id="PTHR47991">
    <property type="entry name" value="OXOGLUTARATE/IRON-DEPENDENT DIOXYGENASE"/>
    <property type="match status" value="1"/>
</dbReference>
<evidence type="ECO:0000313" key="6">
    <source>
        <dbReference type="EMBL" id="BAO27778.1"/>
    </source>
</evidence>
<dbReference type="AlphaFoldDB" id="W0SDE6"/>
<dbReference type="GO" id="GO:0016491">
    <property type="term" value="F:oxidoreductase activity"/>
    <property type="evidence" value="ECO:0007669"/>
    <property type="project" value="UniProtKB-KW"/>
</dbReference>
<protein>
    <submittedName>
        <fullName evidence="6">F3H1 protein</fullName>
    </submittedName>
</protein>
<reference evidence="6" key="1">
    <citation type="submission" date="2013-09" db="EMBL/GenBank/DDBJ databases">
        <title>Cloning and functional analysis under abiotic stresses of two favanone-3-hydroxylase genes from Reaumuria trigyna.</title>
        <authorList>
            <person name="Zhang H.R."/>
        </authorList>
    </citation>
    <scope>NUCLEOTIDE SEQUENCE</scope>
</reference>
<dbReference type="Pfam" id="PF14226">
    <property type="entry name" value="DIOX_N"/>
    <property type="match status" value="1"/>
</dbReference>
<dbReference type="SUPFAM" id="SSF51197">
    <property type="entry name" value="Clavaminate synthase-like"/>
    <property type="match status" value="1"/>
</dbReference>
<dbReference type="PROSITE" id="PS51471">
    <property type="entry name" value="FE2OG_OXY"/>
    <property type="match status" value="1"/>
</dbReference>
<evidence type="ECO:0000259" key="5">
    <source>
        <dbReference type="PROSITE" id="PS51471"/>
    </source>
</evidence>
<dbReference type="BRENDA" id="1.14.11.9">
    <property type="organism ID" value="15175"/>
</dbReference>
<evidence type="ECO:0000256" key="4">
    <source>
        <dbReference type="RuleBase" id="RU003682"/>
    </source>
</evidence>
<accession>W0SDE6</accession>
<dbReference type="EMBL" id="AB850638">
    <property type="protein sequence ID" value="BAO27778.1"/>
    <property type="molecule type" value="mRNA"/>
</dbReference>
<sequence length="353" mass="39078">MSTTPKLDQGTKPTYSVAVSSVKELANLNSIPSSYVHPTLTNCEANDSSPDDGSIPIIDFSLLVSDDPDERSRMIEELGKACRNWGFFMVVNHGVSESLMSSMLNKFDEFFNLTAEEKLQFAEKHVLDPIRYGTSFNVLAEDSHFWRDYLKIVVHPQFHSPNKPTGFREVAMEYSKKVRDLVAQLLRGISITLGLEQQYLHNILNLDSSFQILVGNYYPPCPEPELALGLPPHSDDGLLTLLTQNGIGGLQIKHDGKWVQVNPLPNSLLVNTGDHLEVLSNGKYKSVLHKAVVNNRAKRISVAVANGPAIDAVVAPAPSDAPAQFKAMVYKEYLEYQQSGKLVGNTCLDVIRI</sequence>
<keyword evidence="2 4" id="KW-0479">Metal-binding</keyword>
<dbReference type="InterPro" id="IPR005123">
    <property type="entry name" value="Oxoglu/Fe-dep_dioxygenase_dom"/>
</dbReference>
<proteinExistence type="evidence at transcript level"/>
<dbReference type="InterPro" id="IPR044861">
    <property type="entry name" value="IPNS-like_FE2OG_OXY"/>
</dbReference>
<dbReference type="InterPro" id="IPR026992">
    <property type="entry name" value="DIOX_N"/>
</dbReference>
<dbReference type="InterPro" id="IPR050295">
    <property type="entry name" value="Plant_2OG-oxidoreductases"/>
</dbReference>
<evidence type="ECO:0000256" key="3">
    <source>
        <dbReference type="ARBA" id="ARBA00023004"/>
    </source>
</evidence>
<dbReference type="InterPro" id="IPR027443">
    <property type="entry name" value="IPNS-like_sf"/>
</dbReference>
<comment type="similarity">
    <text evidence="1 4">Belongs to the iron/ascorbate-dependent oxidoreductase family.</text>
</comment>
<organism evidence="6">
    <name type="scientific">Reaumuria trigyna</name>
    <dbReference type="NCBI Taxonomy" id="1091135"/>
    <lineage>
        <taxon>Eukaryota</taxon>
        <taxon>Viridiplantae</taxon>
        <taxon>Streptophyta</taxon>
        <taxon>Embryophyta</taxon>
        <taxon>Tracheophyta</taxon>
        <taxon>Spermatophyta</taxon>
        <taxon>Magnoliopsida</taxon>
        <taxon>eudicotyledons</taxon>
        <taxon>Gunneridae</taxon>
        <taxon>Pentapetalae</taxon>
        <taxon>Caryophyllales</taxon>
        <taxon>Tamaricaceae</taxon>
        <taxon>Reaumuria</taxon>
    </lineage>
</organism>
<dbReference type="FunFam" id="2.60.120.330:FF:000134">
    <property type="entry name" value="Uncharacterized protein"/>
    <property type="match status" value="1"/>
</dbReference>
<dbReference type="Pfam" id="PF03171">
    <property type="entry name" value="2OG-FeII_Oxy"/>
    <property type="match status" value="1"/>
</dbReference>